<accession>A0ABV7YRI0</accession>
<dbReference type="EMBL" id="JBHRYQ010000001">
    <property type="protein sequence ID" value="MFC3809655.1"/>
    <property type="molecule type" value="Genomic_DNA"/>
</dbReference>
<dbReference type="SUPFAM" id="SSF53720">
    <property type="entry name" value="ALDH-like"/>
    <property type="match status" value="1"/>
</dbReference>
<dbReference type="Pfam" id="PF05893">
    <property type="entry name" value="LuxC"/>
    <property type="match status" value="1"/>
</dbReference>
<dbReference type="InterPro" id="IPR008670">
    <property type="entry name" value="CoA_reduct_LuxC"/>
</dbReference>
<comment type="caution">
    <text evidence="2">The sequence shown here is derived from an EMBL/GenBank/DDBJ whole genome shotgun (WGS) entry which is preliminary data.</text>
</comment>
<sequence>MTIEERIVLFSTLGKALKSELSENNLEDLFFVAKSKNQWFTSDNIKQAFEGIIENYLSEDALRDFVSKYPISHFAPVEIKKVGIVAAGNIPLVGFQDILHVLLSGHIVLVKPSSQDEILIQFILKRLKEITPDISEFFYIVDKLNDADAFIATGSGNSSRYFEYYFAKKPNIIRKNRTSVAVLDGTESKIQIAELAQDIFSYFGLGCRNVSKLYVPKGYNFNFFFESIEFWSGIMLHSKYTNNYEYMKAIYLVNRVPHLDNGFILLKEDEGLASPISTLFYQEYDNIDELKGILEKHKDDLQVVIGNEHADFSTAAYGYSQKPNLDDYADGINTFEFLAGLN</sequence>
<organism evidence="2 3">
    <name type="scientific">Lacihabitans lacunae</name>
    <dbReference type="NCBI Taxonomy" id="1028214"/>
    <lineage>
        <taxon>Bacteria</taxon>
        <taxon>Pseudomonadati</taxon>
        <taxon>Bacteroidota</taxon>
        <taxon>Cytophagia</taxon>
        <taxon>Cytophagales</taxon>
        <taxon>Leadbetterellaceae</taxon>
        <taxon>Lacihabitans</taxon>
    </lineage>
</organism>
<evidence type="ECO:0000313" key="2">
    <source>
        <dbReference type="EMBL" id="MFC3809655.1"/>
    </source>
</evidence>
<keyword evidence="3" id="KW-1185">Reference proteome</keyword>
<gene>
    <name evidence="2" type="ORF">ACFOOI_03230</name>
</gene>
<reference evidence="3" key="1">
    <citation type="journal article" date="2019" name="Int. J. Syst. Evol. Microbiol.">
        <title>The Global Catalogue of Microorganisms (GCM) 10K type strain sequencing project: providing services to taxonomists for standard genome sequencing and annotation.</title>
        <authorList>
            <consortium name="The Broad Institute Genomics Platform"/>
            <consortium name="The Broad Institute Genome Sequencing Center for Infectious Disease"/>
            <person name="Wu L."/>
            <person name="Ma J."/>
        </authorList>
    </citation>
    <scope>NUCLEOTIDE SEQUENCE [LARGE SCALE GENOMIC DNA]</scope>
    <source>
        <strain evidence="3">CECT 7956</strain>
    </source>
</reference>
<name>A0ABV7YRI0_9BACT</name>
<keyword evidence="1" id="KW-0521">NADP</keyword>
<dbReference type="RefSeq" id="WP_379834995.1">
    <property type="nucleotide sequence ID" value="NZ_JBHRYQ010000001.1"/>
</dbReference>
<evidence type="ECO:0000313" key="3">
    <source>
        <dbReference type="Proteomes" id="UP001595616"/>
    </source>
</evidence>
<dbReference type="Proteomes" id="UP001595616">
    <property type="component" value="Unassembled WGS sequence"/>
</dbReference>
<proteinExistence type="predicted"/>
<protein>
    <submittedName>
        <fullName evidence="2">Acyl-CoA reductase</fullName>
    </submittedName>
</protein>
<evidence type="ECO:0000256" key="1">
    <source>
        <dbReference type="ARBA" id="ARBA00022857"/>
    </source>
</evidence>
<dbReference type="InterPro" id="IPR016161">
    <property type="entry name" value="Ald_DH/histidinol_DH"/>
</dbReference>